<proteinExistence type="predicted"/>
<dbReference type="InterPro" id="IPR013324">
    <property type="entry name" value="RNA_pol_sigma_r3/r4-like"/>
</dbReference>
<dbReference type="Proteomes" id="UP000632659">
    <property type="component" value="Unassembled WGS sequence"/>
</dbReference>
<name>A0A8J6TRR8_9FIRM</name>
<dbReference type="SUPFAM" id="SSF88659">
    <property type="entry name" value="Sigma3 and sigma4 domains of RNA polymerase sigma factors"/>
    <property type="match status" value="1"/>
</dbReference>
<protein>
    <submittedName>
        <fullName evidence="1">Sigma-70 family RNA polymerase sigma factor</fullName>
    </submittedName>
</protein>
<dbReference type="EMBL" id="JACRTL010000005">
    <property type="protein sequence ID" value="MBC8611261.1"/>
    <property type="molecule type" value="Genomic_DNA"/>
</dbReference>
<gene>
    <name evidence="1" type="ORF">H8702_09085</name>
</gene>
<dbReference type="RefSeq" id="WP_187536577.1">
    <property type="nucleotide sequence ID" value="NZ_JACRTL010000005.1"/>
</dbReference>
<keyword evidence="2" id="KW-1185">Reference proteome</keyword>
<organism evidence="1 2">
    <name type="scientific">Massiliimalia timonensis</name>
    <dbReference type="NCBI Taxonomy" id="1987501"/>
    <lineage>
        <taxon>Bacteria</taxon>
        <taxon>Bacillati</taxon>
        <taxon>Bacillota</taxon>
        <taxon>Clostridia</taxon>
        <taxon>Eubacteriales</taxon>
        <taxon>Oscillospiraceae</taxon>
        <taxon>Massiliimalia</taxon>
    </lineage>
</organism>
<evidence type="ECO:0000313" key="1">
    <source>
        <dbReference type="EMBL" id="MBC8611261.1"/>
    </source>
</evidence>
<evidence type="ECO:0000313" key="2">
    <source>
        <dbReference type="Proteomes" id="UP000632659"/>
    </source>
</evidence>
<comment type="caution">
    <text evidence="1">The sequence shown here is derived from an EMBL/GenBank/DDBJ whole genome shotgun (WGS) entry which is preliminary data.</text>
</comment>
<dbReference type="AlphaFoldDB" id="A0A8J6TRR8"/>
<sequence>MAYNKAKAEREWLRWKEAEEKKLRELGVDEETIQRLHTYDWAQFNKERQYLQRQVEWSPYIDLISAQDLELPVEDTESLLDSIEDIELFSLLHNVDKLTLEILFMKMDGYGSKEISEKTGLSVNAIDLRIFKLKKKIKKFL</sequence>
<reference evidence="1" key="1">
    <citation type="submission" date="2020-08" db="EMBL/GenBank/DDBJ databases">
        <title>Genome public.</title>
        <authorList>
            <person name="Liu C."/>
            <person name="Sun Q."/>
        </authorList>
    </citation>
    <scope>NUCLEOTIDE SEQUENCE</scope>
    <source>
        <strain evidence="1">NSJ-15</strain>
    </source>
</reference>
<accession>A0A8J6TRR8</accession>